<evidence type="ECO:0000313" key="1">
    <source>
        <dbReference type="EMBL" id="KAI8435209.1"/>
    </source>
</evidence>
<dbReference type="EMBL" id="CM046105">
    <property type="protein sequence ID" value="KAI8435209.1"/>
    <property type="molecule type" value="Genomic_DNA"/>
</dbReference>
<dbReference type="Proteomes" id="UP001064048">
    <property type="component" value="Chromosome 5"/>
</dbReference>
<gene>
    <name evidence="1" type="ORF">MSG28_003566</name>
</gene>
<sequence>MALRILLLSLEPEHRGPCLCSVAEKFDWDPICGTNTDSYANYCEYQKAKTYFLGLQIRHRDLCDEFLKKEVLSYRELQKLAKWKNFMPKELYDDFIKRPVYPEPGMVMD</sequence>
<evidence type="ECO:0000313" key="2">
    <source>
        <dbReference type="Proteomes" id="UP001064048"/>
    </source>
</evidence>
<proteinExistence type="predicted"/>
<organism evidence="1 2">
    <name type="scientific">Choristoneura fumiferana</name>
    <name type="common">Spruce budworm moth</name>
    <name type="synonym">Archips fumiferana</name>
    <dbReference type="NCBI Taxonomy" id="7141"/>
    <lineage>
        <taxon>Eukaryota</taxon>
        <taxon>Metazoa</taxon>
        <taxon>Ecdysozoa</taxon>
        <taxon>Arthropoda</taxon>
        <taxon>Hexapoda</taxon>
        <taxon>Insecta</taxon>
        <taxon>Pterygota</taxon>
        <taxon>Neoptera</taxon>
        <taxon>Endopterygota</taxon>
        <taxon>Lepidoptera</taxon>
        <taxon>Glossata</taxon>
        <taxon>Ditrysia</taxon>
        <taxon>Tortricoidea</taxon>
        <taxon>Tortricidae</taxon>
        <taxon>Tortricinae</taxon>
        <taxon>Choristoneura</taxon>
    </lineage>
</organism>
<keyword evidence="2" id="KW-1185">Reference proteome</keyword>
<protein>
    <submittedName>
        <fullName evidence="1">Uncharacterized protein</fullName>
    </submittedName>
</protein>
<reference evidence="1 2" key="1">
    <citation type="journal article" date="2022" name="Genome Biol. Evol.">
        <title>The Spruce Budworm Genome: Reconstructing the Evolutionary History of Antifreeze Proteins.</title>
        <authorList>
            <person name="Beliveau C."/>
            <person name="Gagne P."/>
            <person name="Picq S."/>
            <person name="Vernygora O."/>
            <person name="Keeling C.I."/>
            <person name="Pinkney K."/>
            <person name="Doucet D."/>
            <person name="Wen F."/>
            <person name="Johnston J.S."/>
            <person name="Maaroufi H."/>
            <person name="Boyle B."/>
            <person name="Laroche J."/>
            <person name="Dewar K."/>
            <person name="Juretic N."/>
            <person name="Blackburn G."/>
            <person name="Nisole A."/>
            <person name="Brunet B."/>
            <person name="Brandao M."/>
            <person name="Lumley L."/>
            <person name="Duan J."/>
            <person name="Quan G."/>
            <person name="Lucarotti C.J."/>
            <person name="Roe A.D."/>
            <person name="Sperling F.A.H."/>
            <person name="Levesque R.C."/>
            <person name="Cusson M."/>
        </authorList>
    </citation>
    <scope>NUCLEOTIDE SEQUENCE [LARGE SCALE GENOMIC DNA]</scope>
    <source>
        <strain evidence="1">Glfc:IPQL:Cfum</strain>
    </source>
</reference>
<name>A0ACC0KFK2_CHOFU</name>
<accession>A0ACC0KFK2</accession>
<comment type="caution">
    <text evidence="1">The sequence shown here is derived from an EMBL/GenBank/DDBJ whole genome shotgun (WGS) entry which is preliminary data.</text>
</comment>